<feature type="region of interest" description="Disordered" evidence="1">
    <location>
        <begin position="45"/>
        <end position="65"/>
    </location>
</feature>
<accession>A0A9E7EPH5</accession>
<evidence type="ECO:0000256" key="1">
    <source>
        <dbReference type="SAM" id="MobiDB-lite"/>
    </source>
</evidence>
<keyword evidence="4" id="KW-1185">Reference proteome</keyword>
<dbReference type="AlphaFoldDB" id="A0A9E7EPH5"/>
<dbReference type="PANTHER" id="PTHR45763">
    <property type="entry name" value="HYDROLASE, ALPHA/BETA FOLD FAMILY PROTEIN, EXPRESSED-RELATED"/>
    <property type="match status" value="1"/>
</dbReference>
<dbReference type="PANTHER" id="PTHR45763:SF51">
    <property type="entry name" value="ALPHA_BETA-HYDROLASES SUPERFAMILY PROTEIN"/>
    <property type="match status" value="1"/>
</dbReference>
<reference evidence="3" key="1">
    <citation type="submission" date="2022-05" db="EMBL/GenBank/DDBJ databases">
        <title>The Musa troglodytarum L. genome provides insights into the mechanism of non-climacteric behaviour and enrichment of carotenoids.</title>
        <authorList>
            <person name="Wang J."/>
        </authorList>
    </citation>
    <scope>NUCLEOTIDE SEQUENCE</scope>
    <source>
        <tissue evidence="3">Leaf</tissue>
    </source>
</reference>
<evidence type="ECO:0000259" key="2">
    <source>
        <dbReference type="Pfam" id="PF00561"/>
    </source>
</evidence>
<evidence type="ECO:0000313" key="3">
    <source>
        <dbReference type="EMBL" id="URD81520.1"/>
    </source>
</evidence>
<name>A0A9E7EPH5_9LILI</name>
<organism evidence="3 4">
    <name type="scientific">Musa troglodytarum</name>
    <name type="common">fe'i banana</name>
    <dbReference type="NCBI Taxonomy" id="320322"/>
    <lineage>
        <taxon>Eukaryota</taxon>
        <taxon>Viridiplantae</taxon>
        <taxon>Streptophyta</taxon>
        <taxon>Embryophyta</taxon>
        <taxon>Tracheophyta</taxon>
        <taxon>Spermatophyta</taxon>
        <taxon>Magnoliopsida</taxon>
        <taxon>Liliopsida</taxon>
        <taxon>Zingiberales</taxon>
        <taxon>Musaceae</taxon>
        <taxon>Musa</taxon>
    </lineage>
</organism>
<sequence length="435" mass="49127">MLRPVAMDCSRSLRRKKLTVAVQDMKRKRSRRWPKRCRRYGNCLSASASSRGKRRREARPASKAMAGSIRKVSAASARAHTRKKTHADSFFLPRGMIKKLSVVLFIGLVAWSYQAIQPTPPKICGSPDGPPVTSSRIKLKDGRHLAYTETGVPKEKAKYKIVFIHGFNCCKFDVIPISPALLEELGIYLLSFDRAGYGESDPHPKMTEKSTALDIEELADKLELGSKFYIIGFSMGGEIGWTCLKFIPHRLAGAAIVAPVANYWWRGFPSNLSKEAYNQQFLQDKWAVGIAHYAPWLTYWWNTQKLFPGSSVISQRVDGFSAEDLKLFPKFAARGYQAQIRQQGEFESIHRDMMVNFGHWDFSPLELDNPFPNNEGSVHLWHGAEDLIVPVILSRYISQKLPWVHYHELPDAGHLFPLADGMSDAIVKALLLGDH</sequence>
<evidence type="ECO:0000313" key="4">
    <source>
        <dbReference type="Proteomes" id="UP001055439"/>
    </source>
</evidence>
<feature type="domain" description="AB hydrolase-1" evidence="2">
    <location>
        <begin position="161"/>
        <end position="416"/>
    </location>
</feature>
<dbReference type="InterPro" id="IPR000073">
    <property type="entry name" value="AB_hydrolase_1"/>
</dbReference>
<dbReference type="InterPro" id="IPR029058">
    <property type="entry name" value="AB_hydrolase_fold"/>
</dbReference>
<dbReference type="Gene3D" id="3.40.50.1820">
    <property type="entry name" value="alpha/beta hydrolase"/>
    <property type="match status" value="1"/>
</dbReference>
<dbReference type="OrthoDB" id="294702at2759"/>
<dbReference type="FunFam" id="3.40.50.1820:FF:000270">
    <property type="entry name" value="Alpha/beta-Hydrolases superfamily protein"/>
    <property type="match status" value="1"/>
</dbReference>
<dbReference type="Proteomes" id="UP001055439">
    <property type="component" value="Chromosome 10"/>
</dbReference>
<dbReference type="EMBL" id="CP097503">
    <property type="protein sequence ID" value="URD81520.1"/>
    <property type="molecule type" value="Genomic_DNA"/>
</dbReference>
<dbReference type="SUPFAM" id="SSF53474">
    <property type="entry name" value="alpha/beta-Hydrolases"/>
    <property type="match status" value="1"/>
</dbReference>
<dbReference type="Pfam" id="PF00561">
    <property type="entry name" value="Abhydrolase_1"/>
    <property type="match status" value="1"/>
</dbReference>
<gene>
    <name evidence="3" type="ORF">MUK42_02449</name>
</gene>
<proteinExistence type="predicted"/>
<protein>
    <submittedName>
        <fullName evidence="3">Alpha/beta hydrolase fold</fullName>
    </submittedName>
</protein>
<keyword evidence="3" id="KW-0378">Hydrolase</keyword>
<dbReference type="GO" id="GO:0016787">
    <property type="term" value="F:hydrolase activity"/>
    <property type="evidence" value="ECO:0007669"/>
    <property type="project" value="UniProtKB-KW"/>
</dbReference>